<reference evidence="2" key="1">
    <citation type="submission" date="2021-04" db="EMBL/GenBank/DDBJ databases">
        <title>Phylogenetic analysis of Acidobacteriaceae.</title>
        <authorList>
            <person name="Qiu L."/>
            <person name="Zhang Q."/>
        </authorList>
    </citation>
    <scope>NUCLEOTIDE SEQUENCE</scope>
    <source>
        <strain evidence="2">DSM 25168</strain>
    </source>
</reference>
<organism evidence="2 3">
    <name type="scientific">Occallatibacter riparius</name>
    <dbReference type="NCBI Taxonomy" id="1002689"/>
    <lineage>
        <taxon>Bacteria</taxon>
        <taxon>Pseudomonadati</taxon>
        <taxon>Acidobacteriota</taxon>
        <taxon>Terriglobia</taxon>
        <taxon>Terriglobales</taxon>
        <taxon>Acidobacteriaceae</taxon>
        <taxon>Occallatibacter</taxon>
    </lineage>
</organism>
<gene>
    <name evidence="2" type="ORF">MOP44_00575</name>
</gene>
<accession>A0A9J7BNY1</accession>
<feature type="signal peptide" evidence="1">
    <location>
        <begin position="1"/>
        <end position="21"/>
    </location>
</feature>
<feature type="chain" id="PRO_5039937844" evidence="1">
    <location>
        <begin position="22"/>
        <end position="79"/>
    </location>
</feature>
<dbReference type="Proteomes" id="UP001059380">
    <property type="component" value="Chromosome"/>
</dbReference>
<dbReference type="KEGG" id="orp:MOP44_00575"/>
<proteinExistence type="predicted"/>
<keyword evidence="1" id="KW-0732">Signal</keyword>
<evidence type="ECO:0000313" key="3">
    <source>
        <dbReference type="Proteomes" id="UP001059380"/>
    </source>
</evidence>
<dbReference type="AlphaFoldDB" id="A0A9J7BNY1"/>
<evidence type="ECO:0000256" key="1">
    <source>
        <dbReference type="SAM" id="SignalP"/>
    </source>
</evidence>
<keyword evidence="3" id="KW-1185">Reference proteome</keyword>
<evidence type="ECO:0000313" key="2">
    <source>
        <dbReference type="EMBL" id="UWZ84443.1"/>
    </source>
</evidence>
<sequence length="79" mass="8832">MRKVRLVIFASVISLGAAAFAQMGQWTTFGHDPQRSGFTDEEHAFSPANVASMWFEWNTTVPNQPLSMNGLTAPWWCEA</sequence>
<dbReference type="RefSeq" id="WP_260793948.1">
    <property type="nucleotide sequence ID" value="NZ_CP093313.1"/>
</dbReference>
<name>A0A9J7BNY1_9BACT</name>
<protein>
    <submittedName>
        <fullName evidence="2">Uncharacterized protein</fullName>
    </submittedName>
</protein>
<dbReference type="EMBL" id="CP093313">
    <property type="protein sequence ID" value="UWZ84443.1"/>
    <property type="molecule type" value="Genomic_DNA"/>
</dbReference>